<keyword evidence="4" id="KW-1003">Cell membrane</keyword>
<evidence type="ECO:0000313" key="16">
    <source>
        <dbReference type="Proteomes" id="UP000285961"/>
    </source>
</evidence>
<dbReference type="GO" id="GO:0005886">
    <property type="term" value="C:plasma membrane"/>
    <property type="evidence" value="ECO:0007669"/>
    <property type="project" value="UniProtKB-SubCell"/>
</dbReference>
<feature type="transmembrane region" description="Helical" evidence="10">
    <location>
        <begin position="296"/>
        <end position="316"/>
    </location>
</feature>
<feature type="transmembrane region" description="Helical" evidence="10">
    <location>
        <begin position="563"/>
        <end position="585"/>
    </location>
</feature>
<feature type="transmembrane region" description="Helical" evidence="10">
    <location>
        <begin position="74"/>
        <end position="95"/>
    </location>
</feature>
<feature type="domain" description="NADH-Ubiquinone oxidoreductase (complex I) chain 5 N-terminal" evidence="12">
    <location>
        <begin position="64"/>
        <end position="108"/>
    </location>
</feature>
<evidence type="ECO:0000313" key="15">
    <source>
        <dbReference type="EMBL" id="RJP74450.1"/>
    </source>
</evidence>
<dbReference type="PANTHER" id="PTHR43373">
    <property type="entry name" value="NA(+)/H(+) ANTIPORTER SUBUNIT"/>
    <property type="match status" value="1"/>
</dbReference>
<evidence type="ECO:0000259" key="13">
    <source>
        <dbReference type="Pfam" id="PF13244"/>
    </source>
</evidence>
<feature type="transmembrane region" description="Helical" evidence="10">
    <location>
        <begin position="267"/>
        <end position="289"/>
    </location>
</feature>
<gene>
    <name evidence="15" type="ORF">C4532_02595</name>
</gene>
<evidence type="ECO:0000256" key="10">
    <source>
        <dbReference type="SAM" id="Phobius"/>
    </source>
</evidence>
<dbReference type="AlphaFoldDB" id="A0A419F7U8"/>
<feature type="transmembrane region" description="Helical" evidence="10">
    <location>
        <begin position="404"/>
        <end position="430"/>
    </location>
</feature>
<dbReference type="Pfam" id="PF13244">
    <property type="entry name" value="MbhD"/>
    <property type="match status" value="1"/>
</dbReference>
<feature type="transmembrane region" description="Helical" evidence="10">
    <location>
        <begin position="161"/>
        <end position="182"/>
    </location>
</feature>
<comment type="caution">
    <text evidence="15">The sequence shown here is derived from an EMBL/GenBank/DDBJ whole genome shotgun (WGS) entry which is preliminary data.</text>
</comment>
<feature type="domain" description="MrpA C-terminal/MbhD" evidence="13">
    <location>
        <begin position="604"/>
        <end position="669"/>
    </location>
</feature>
<keyword evidence="5 9" id="KW-0812">Transmembrane</keyword>
<feature type="transmembrane region" description="Helical" evidence="10">
    <location>
        <begin position="322"/>
        <end position="344"/>
    </location>
</feature>
<dbReference type="InterPro" id="IPR025383">
    <property type="entry name" value="MrpA_C/MbhD"/>
</dbReference>
<dbReference type="PRINTS" id="PR01434">
    <property type="entry name" value="NADHDHGNASE5"/>
</dbReference>
<feature type="domain" description="NADH:quinone oxidoreductase/Mrp antiporter transmembrane" evidence="11">
    <location>
        <begin position="124"/>
        <end position="407"/>
    </location>
</feature>
<evidence type="ECO:0000256" key="4">
    <source>
        <dbReference type="ARBA" id="ARBA00022475"/>
    </source>
</evidence>
<feature type="transmembrane region" description="Helical" evidence="10">
    <location>
        <begin position="28"/>
        <end position="54"/>
    </location>
</feature>
<feature type="transmembrane region" description="Helical" evidence="10">
    <location>
        <begin position="597"/>
        <end position="614"/>
    </location>
</feature>
<evidence type="ECO:0000256" key="7">
    <source>
        <dbReference type="ARBA" id="ARBA00023065"/>
    </source>
</evidence>
<reference evidence="15 16" key="1">
    <citation type="journal article" date="2017" name="ISME J.">
        <title>Energy and carbon metabolisms in a deep terrestrial subsurface fluid microbial community.</title>
        <authorList>
            <person name="Momper L."/>
            <person name="Jungbluth S.P."/>
            <person name="Lee M.D."/>
            <person name="Amend J.P."/>
        </authorList>
    </citation>
    <scope>NUCLEOTIDE SEQUENCE [LARGE SCALE GENOMIC DNA]</scope>
    <source>
        <strain evidence="15">SURF_17</strain>
    </source>
</reference>
<feature type="transmembrane region" description="Helical" evidence="10">
    <location>
        <begin position="203"/>
        <end position="222"/>
    </location>
</feature>
<evidence type="ECO:0000256" key="3">
    <source>
        <dbReference type="ARBA" id="ARBA00022449"/>
    </source>
</evidence>
<feature type="transmembrane region" description="Helical" evidence="10">
    <location>
        <begin position="621"/>
        <end position="640"/>
    </location>
</feature>
<dbReference type="InterPro" id="IPR050616">
    <property type="entry name" value="CPA3_Na-H_Antiporter_A"/>
</dbReference>
<protein>
    <submittedName>
        <fullName evidence="15">Putative monovalent cation/H+ antiporter subunit A</fullName>
    </submittedName>
</protein>
<feature type="transmembrane region" description="Helical" evidence="10">
    <location>
        <begin position="485"/>
        <end position="514"/>
    </location>
</feature>
<dbReference type="InterPro" id="IPR001750">
    <property type="entry name" value="ND/Mrp_TM"/>
</dbReference>
<dbReference type="InterPro" id="IPR046806">
    <property type="entry name" value="MrpA_C/MbhE"/>
</dbReference>
<evidence type="ECO:0000259" key="12">
    <source>
        <dbReference type="Pfam" id="PF00662"/>
    </source>
</evidence>
<dbReference type="GO" id="GO:0015297">
    <property type="term" value="F:antiporter activity"/>
    <property type="evidence" value="ECO:0007669"/>
    <property type="project" value="UniProtKB-KW"/>
</dbReference>
<feature type="transmembrane region" description="Helical" evidence="10">
    <location>
        <begin position="685"/>
        <end position="703"/>
    </location>
</feature>
<dbReference type="GO" id="GO:0006811">
    <property type="term" value="P:monoatomic ion transport"/>
    <property type="evidence" value="ECO:0007669"/>
    <property type="project" value="UniProtKB-KW"/>
</dbReference>
<evidence type="ECO:0000259" key="11">
    <source>
        <dbReference type="Pfam" id="PF00361"/>
    </source>
</evidence>
<evidence type="ECO:0000256" key="8">
    <source>
        <dbReference type="ARBA" id="ARBA00023136"/>
    </source>
</evidence>
<organism evidence="15 16">
    <name type="scientific">Candidatus Abyssobacteria bacterium SURF_17</name>
    <dbReference type="NCBI Taxonomy" id="2093361"/>
    <lineage>
        <taxon>Bacteria</taxon>
        <taxon>Pseudomonadati</taxon>
        <taxon>Candidatus Hydrogenedentota</taxon>
        <taxon>Candidatus Abyssobacteria</taxon>
    </lineage>
</organism>
<sequence>MLIAVVSGFVFSLAVPLLHRTVRNVTDWLVVLLPFSLFIYFSFLTQPIAAGGVLSSSHAWAPSVGVNLSFVLDGLSLLFAILISGIGALVFLYSSGYFKGHSGLGRFYAYLLIFMASMLGLVLSDNVIALFIFWELTSLSSYLLIGFDHERSSARSAARQALLVTSVGGLALLAGLLLLGEAGGSFELSQLLREREAIRSHRFYVPIVVLIMVAAFTKSAQFPFHFWLPNAMEAPAPVSTYLHSATMVKAGIYLLARLSPVLGGARIWQGTIVVVGAITMLIGACLAIKETDIKRILAYSTVSILGVLTFLLGLGTRAAVEAAVAYLFIHALYKAGLFLVAGIIDHETGIRDVTRLSGLARIMPVTALAAAVAGLSMAGLPPLFGFIGKELLYTATLQAPLANSILTAAVLLTSALLVAVAGIVSLGPFIGRTMTLSEKHGGVPLTMTAGPVVLAGLGLLIGLLPNLVAGRIVSSAVGAVLAQPAAIKLALLHGLTVQLGLSGLTFALGVTAYLRRDALRRAVSRFDLGTALGPAKGYSLTLDGMTALARLQTRILQSGHLHIYLFIILAVTVGLVGSWLVRYYGLMRLEGWADIRFYEFLTALVIVAATIVIVRASSRLFSVVALGVVGYSMGIIYIIFGAPDLAMTQFSIDTLTVILLLLVLYRLPRYARYSTTLERLRDAAIALAVGVLVTGLTLAATAVPPISQISSYFAENSYLLAKGRNVVNVILVDFRAFDTLGEITVLAVAAIGVYSLMKLRGNGSDG</sequence>
<dbReference type="InterPro" id="IPR001516">
    <property type="entry name" value="Proton_antipo_N"/>
</dbReference>
<evidence type="ECO:0000259" key="14">
    <source>
        <dbReference type="Pfam" id="PF20501"/>
    </source>
</evidence>
<dbReference type="PANTHER" id="PTHR43373:SF1">
    <property type="entry name" value="NA(+)_H(+) ANTIPORTER SUBUNIT A"/>
    <property type="match status" value="1"/>
</dbReference>
<evidence type="ECO:0000256" key="6">
    <source>
        <dbReference type="ARBA" id="ARBA00022989"/>
    </source>
</evidence>
<keyword evidence="2" id="KW-0813">Transport</keyword>
<keyword evidence="7" id="KW-0406">Ion transport</keyword>
<proteinExistence type="predicted"/>
<evidence type="ECO:0000256" key="9">
    <source>
        <dbReference type="RuleBase" id="RU000320"/>
    </source>
</evidence>
<feature type="transmembrane region" description="Helical" evidence="10">
    <location>
        <begin position="739"/>
        <end position="757"/>
    </location>
</feature>
<evidence type="ECO:0000256" key="2">
    <source>
        <dbReference type="ARBA" id="ARBA00022448"/>
    </source>
</evidence>
<feature type="transmembrane region" description="Helical" evidence="10">
    <location>
        <begin position="107"/>
        <end position="134"/>
    </location>
</feature>
<feature type="transmembrane region" description="Helical" evidence="10">
    <location>
        <begin position="442"/>
        <end position="465"/>
    </location>
</feature>
<feature type="transmembrane region" description="Helical" evidence="10">
    <location>
        <begin position="365"/>
        <end position="384"/>
    </location>
</feature>
<dbReference type="EMBL" id="QZKI01000015">
    <property type="protein sequence ID" value="RJP74450.1"/>
    <property type="molecule type" value="Genomic_DNA"/>
</dbReference>
<evidence type="ECO:0000256" key="1">
    <source>
        <dbReference type="ARBA" id="ARBA00004651"/>
    </source>
</evidence>
<evidence type="ECO:0000256" key="5">
    <source>
        <dbReference type="ARBA" id="ARBA00022692"/>
    </source>
</evidence>
<comment type="subcellular location">
    <subcellularLocation>
        <location evidence="1">Cell membrane</location>
        <topology evidence="1">Multi-pass membrane protein</topology>
    </subcellularLocation>
    <subcellularLocation>
        <location evidence="9">Membrane</location>
        <topology evidence="9">Multi-pass membrane protein</topology>
    </subcellularLocation>
</comment>
<dbReference type="Proteomes" id="UP000285961">
    <property type="component" value="Unassembled WGS sequence"/>
</dbReference>
<feature type="transmembrane region" description="Helical" evidence="10">
    <location>
        <begin position="646"/>
        <end position="665"/>
    </location>
</feature>
<name>A0A419F7U8_9BACT</name>
<dbReference type="Pfam" id="PF00662">
    <property type="entry name" value="Proton_antipo_N"/>
    <property type="match status" value="1"/>
</dbReference>
<dbReference type="Pfam" id="PF20501">
    <property type="entry name" value="MbhE"/>
    <property type="match status" value="1"/>
</dbReference>
<dbReference type="NCBIfam" id="NF009287">
    <property type="entry name" value="PRK12647.1"/>
    <property type="match status" value="1"/>
</dbReference>
<accession>A0A419F7U8</accession>
<feature type="domain" description="MrpA C-terminal/MbhE" evidence="14">
    <location>
        <begin position="678"/>
        <end position="758"/>
    </location>
</feature>
<keyword evidence="8 10" id="KW-0472">Membrane</keyword>
<dbReference type="Pfam" id="PF00361">
    <property type="entry name" value="Proton_antipo_M"/>
    <property type="match status" value="1"/>
</dbReference>
<keyword evidence="3" id="KW-0050">Antiport</keyword>
<keyword evidence="6 10" id="KW-1133">Transmembrane helix</keyword>